<evidence type="ECO:0000313" key="4">
    <source>
        <dbReference type="Proteomes" id="UP000272474"/>
    </source>
</evidence>
<organism evidence="3 4">
    <name type="scientific">Streptomyces hoynatensis</name>
    <dbReference type="NCBI Taxonomy" id="1141874"/>
    <lineage>
        <taxon>Bacteria</taxon>
        <taxon>Bacillati</taxon>
        <taxon>Actinomycetota</taxon>
        <taxon>Actinomycetes</taxon>
        <taxon>Kitasatosporales</taxon>
        <taxon>Streptomycetaceae</taxon>
        <taxon>Streptomyces</taxon>
    </lineage>
</organism>
<dbReference type="OrthoDB" id="286404at2"/>
<dbReference type="GO" id="GO:0016491">
    <property type="term" value="F:oxidoreductase activity"/>
    <property type="evidence" value="ECO:0007669"/>
    <property type="project" value="UniProtKB-KW"/>
</dbReference>
<dbReference type="InterPro" id="IPR002347">
    <property type="entry name" value="SDR_fam"/>
</dbReference>
<dbReference type="InterPro" id="IPR036291">
    <property type="entry name" value="NAD(P)-bd_dom_sf"/>
</dbReference>
<dbReference type="FunFam" id="3.40.50.720:FF:000084">
    <property type="entry name" value="Short-chain dehydrogenase reductase"/>
    <property type="match status" value="1"/>
</dbReference>
<dbReference type="PROSITE" id="PS00061">
    <property type="entry name" value="ADH_SHORT"/>
    <property type="match status" value="1"/>
</dbReference>
<evidence type="ECO:0000256" key="2">
    <source>
        <dbReference type="ARBA" id="ARBA00023002"/>
    </source>
</evidence>
<dbReference type="Proteomes" id="UP000272474">
    <property type="component" value="Unassembled WGS sequence"/>
</dbReference>
<dbReference type="PRINTS" id="PR00081">
    <property type="entry name" value="GDHRDH"/>
</dbReference>
<evidence type="ECO:0000256" key="1">
    <source>
        <dbReference type="ARBA" id="ARBA00006484"/>
    </source>
</evidence>
<dbReference type="Gene3D" id="3.40.50.720">
    <property type="entry name" value="NAD(P)-binding Rossmann-like Domain"/>
    <property type="match status" value="1"/>
</dbReference>
<dbReference type="PANTHER" id="PTHR24321:SF8">
    <property type="entry name" value="ESTRADIOL 17-BETA-DEHYDROGENASE 8-RELATED"/>
    <property type="match status" value="1"/>
</dbReference>
<dbReference type="EMBL" id="RBAL01000022">
    <property type="protein sequence ID" value="RKN37792.1"/>
    <property type="molecule type" value="Genomic_DNA"/>
</dbReference>
<comment type="caution">
    <text evidence="3">The sequence shown here is derived from an EMBL/GenBank/DDBJ whole genome shotgun (WGS) entry which is preliminary data.</text>
</comment>
<keyword evidence="2" id="KW-0560">Oxidoreductase</keyword>
<gene>
    <name evidence="3" type="ORF">D7294_26965</name>
</gene>
<dbReference type="SUPFAM" id="SSF51735">
    <property type="entry name" value="NAD(P)-binding Rossmann-fold domains"/>
    <property type="match status" value="1"/>
</dbReference>
<evidence type="ECO:0000313" key="3">
    <source>
        <dbReference type="EMBL" id="RKN37792.1"/>
    </source>
</evidence>
<keyword evidence="4" id="KW-1185">Reference proteome</keyword>
<comment type="similarity">
    <text evidence="1">Belongs to the short-chain dehydrogenases/reductases (SDR) family.</text>
</comment>
<reference evidence="3 4" key="1">
    <citation type="journal article" date="2014" name="Int. J. Syst. Evol. Microbiol.">
        <title>Streptomyces hoynatensis sp. nov., isolated from deep marine sediment.</title>
        <authorList>
            <person name="Veyisoglu A."/>
            <person name="Sahin N."/>
        </authorList>
    </citation>
    <scope>NUCLEOTIDE SEQUENCE [LARGE SCALE GENOMIC DNA]</scope>
    <source>
        <strain evidence="3 4">KCTC 29097</strain>
    </source>
</reference>
<protein>
    <submittedName>
        <fullName evidence="3">SDR family oxidoreductase</fullName>
    </submittedName>
</protein>
<dbReference type="Pfam" id="PF13561">
    <property type="entry name" value="adh_short_C2"/>
    <property type="match status" value="1"/>
</dbReference>
<dbReference type="PANTHER" id="PTHR24321">
    <property type="entry name" value="DEHYDROGENASES, SHORT CHAIN"/>
    <property type="match status" value="1"/>
</dbReference>
<proteinExistence type="inferred from homology"/>
<dbReference type="InterPro" id="IPR020904">
    <property type="entry name" value="Sc_DH/Rdtase_CS"/>
</dbReference>
<sequence length="227" mass="22900">MGAARRRVVVIGGTSGIGAAVAERFAASGAEVTAAGLGASPPAVELDLTAPAAVEAFFAPFDSLDVLVNAAGVLHRDEELRPEVFADVLAVNLTGTMRACAAARRPLAAARGCVVNIASMLSFFGGPRVPAYSASKGGIVQLTKALAVAWAADGVRVNAVAPGWIRTALTAGLRQEPGADRRIIERTPMGRWGEPAEVAGAVAFLAGPDAGFITGAVLPVDGGYLAG</sequence>
<dbReference type="PRINTS" id="PR00080">
    <property type="entry name" value="SDRFAMILY"/>
</dbReference>
<accession>A0A3A9YP87</accession>
<name>A0A3A9YP87_9ACTN</name>
<dbReference type="AlphaFoldDB" id="A0A3A9YP87"/>